<keyword evidence="3" id="KW-1185">Reference proteome</keyword>
<dbReference type="RefSeq" id="WP_257926365.1">
    <property type="nucleotide sequence ID" value="NZ_JAMXQV010000036.1"/>
</dbReference>
<feature type="transmembrane region" description="Helical" evidence="1">
    <location>
        <begin position="131"/>
        <end position="153"/>
    </location>
</feature>
<comment type="caution">
    <text evidence="2">The sequence shown here is derived from an EMBL/GenBank/DDBJ whole genome shotgun (WGS) entry which is preliminary data.</text>
</comment>
<name>A0A9X2NJ86_9PSEU</name>
<evidence type="ECO:0000256" key="1">
    <source>
        <dbReference type="SAM" id="Phobius"/>
    </source>
</evidence>
<evidence type="ECO:0000313" key="2">
    <source>
        <dbReference type="EMBL" id="MCR6489796.1"/>
    </source>
</evidence>
<dbReference type="AlphaFoldDB" id="A0A9X2NJ86"/>
<gene>
    <name evidence="2" type="ORF">M8542_43990</name>
</gene>
<reference evidence="2" key="1">
    <citation type="submission" date="2022-06" db="EMBL/GenBank/DDBJ databases">
        <title>Amycolatopsis iheyaensis sp. nov., a new species of the genus Amycolatopsis isolated from soil in Iheya island, Japan.</title>
        <authorList>
            <person name="Ngamcharungchit C."/>
            <person name="Kanto H."/>
            <person name="Take A."/>
            <person name="Intra B."/>
            <person name="Matsumoto A."/>
            <person name="Panbangred W."/>
            <person name="Inahashi Y."/>
        </authorList>
    </citation>
    <scope>NUCLEOTIDE SEQUENCE</scope>
    <source>
        <strain evidence="2">OK19-0408</strain>
    </source>
</reference>
<organism evidence="2 3">
    <name type="scientific">Amycolatopsis iheyensis</name>
    <dbReference type="NCBI Taxonomy" id="2945988"/>
    <lineage>
        <taxon>Bacteria</taxon>
        <taxon>Bacillati</taxon>
        <taxon>Actinomycetota</taxon>
        <taxon>Actinomycetes</taxon>
        <taxon>Pseudonocardiales</taxon>
        <taxon>Pseudonocardiaceae</taxon>
        <taxon>Amycolatopsis</taxon>
    </lineage>
</organism>
<feature type="transmembrane region" description="Helical" evidence="1">
    <location>
        <begin position="100"/>
        <end position="119"/>
    </location>
</feature>
<keyword evidence="1" id="KW-0472">Membrane</keyword>
<feature type="transmembrane region" description="Helical" evidence="1">
    <location>
        <begin position="174"/>
        <end position="197"/>
    </location>
</feature>
<accession>A0A9X2NJ86</accession>
<dbReference type="Proteomes" id="UP001144096">
    <property type="component" value="Unassembled WGS sequence"/>
</dbReference>
<feature type="transmembrane region" description="Helical" evidence="1">
    <location>
        <begin position="209"/>
        <end position="230"/>
    </location>
</feature>
<protein>
    <submittedName>
        <fullName evidence="2">Uncharacterized protein</fullName>
    </submittedName>
</protein>
<proteinExistence type="predicted"/>
<keyword evidence="1" id="KW-0812">Transmembrane</keyword>
<feature type="transmembrane region" description="Helical" evidence="1">
    <location>
        <begin position="56"/>
        <end position="80"/>
    </location>
</feature>
<evidence type="ECO:0000313" key="3">
    <source>
        <dbReference type="Proteomes" id="UP001144096"/>
    </source>
</evidence>
<sequence length="234" mass="24883">MLLELAPDPQVRTGLPGYAADRGLHVRAAGGPAGTSLLTSGVPPTALLPVIQHGSYLFGIEGSVLAVGALAALALLLVIYRDGSSSPSGDETDREVTRGAAVTLTAGALTAGAFLLFGYDDIYRVFNSTGHFSALFWTLHLVGLFAPIVWAVVRTHHDIGSRRKWRPVSLPKLVMKYPAQFAVSWLFLVPTVSFLLASHFVYPSSRLSAGISTTVCAVWSGLSMGGLLMYERKA</sequence>
<keyword evidence="1" id="KW-1133">Transmembrane helix</keyword>
<dbReference type="EMBL" id="JAMXQV010000036">
    <property type="protein sequence ID" value="MCR6489796.1"/>
    <property type="molecule type" value="Genomic_DNA"/>
</dbReference>